<comment type="caution">
    <text evidence="12">The sequence shown here is derived from an EMBL/GenBank/DDBJ whole genome shotgun (WGS) entry which is preliminary data.</text>
</comment>
<evidence type="ECO:0000256" key="2">
    <source>
        <dbReference type="ARBA" id="ARBA00008900"/>
    </source>
</evidence>
<dbReference type="PIRSF" id="PIRSF006113">
    <property type="entry name" value="PTP_synth"/>
    <property type="match status" value="1"/>
</dbReference>
<evidence type="ECO:0000256" key="6">
    <source>
        <dbReference type="ARBA" id="ARBA00022833"/>
    </source>
</evidence>
<feature type="binding site" evidence="11">
    <location>
        <position position="52"/>
    </location>
    <ligand>
        <name>Zn(2+)</name>
        <dbReference type="ChEBI" id="CHEBI:29105"/>
    </ligand>
</feature>
<dbReference type="STRING" id="910964.GEAM_0362"/>
<keyword evidence="13" id="KW-1185">Reference proteome</keyword>
<proteinExistence type="inferred from homology"/>
<evidence type="ECO:0000256" key="9">
    <source>
        <dbReference type="PIRNR" id="PIRNR006113"/>
    </source>
</evidence>
<keyword evidence="7 9" id="KW-0456">Lyase</keyword>
<comment type="catalytic activity">
    <reaction evidence="8 9">
        <text>7,8-dihydroneopterin 3'-triphosphate + H2O = 6-carboxy-5,6,7,8-tetrahydropterin + triphosphate + acetaldehyde + 2 H(+)</text>
        <dbReference type="Rhea" id="RHEA:27966"/>
        <dbReference type="ChEBI" id="CHEBI:15343"/>
        <dbReference type="ChEBI" id="CHEBI:15377"/>
        <dbReference type="ChEBI" id="CHEBI:15378"/>
        <dbReference type="ChEBI" id="CHEBI:18036"/>
        <dbReference type="ChEBI" id="CHEBI:58462"/>
        <dbReference type="ChEBI" id="CHEBI:61032"/>
        <dbReference type="EC" id="4.1.2.50"/>
    </reaction>
</comment>
<dbReference type="SUPFAM" id="SSF55620">
    <property type="entry name" value="Tetrahydrobiopterin biosynthesis enzymes-like"/>
    <property type="match status" value="1"/>
</dbReference>
<accession>A0A085GNV2</accession>
<dbReference type="Pfam" id="PF01242">
    <property type="entry name" value="PTPS"/>
    <property type="match status" value="1"/>
</dbReference>
<keyword evidence="4 9" id="KW-0479">Metal-binding</keyword>
<evidence type="ECO:0000256" key="11">
    <source>
        <dbReference type="PIRSR" id="PIRSR006113-2"/>
    </source>
</evidence>
<feature type="binding site" evidence="11">
    <location>
        <position position="50"/>
    </location>
    <ligand>
        <name>Zn(2+)</name>
        <dbReference type="ChEBI" id="CHEBI:29105"/>
    </ligand>
</feature>
<dbReference type="GO" id="GO:0046872">
    <property type="term" value="F:metal ion binding"/>
    <property type="evidence" value="ECO:0007669"/>
    <property type="project" value="UniProtKB-KW"/>
</dbReference>
<name>A0A085GNV2_EWIA3</name>
<sequence length="139" mass="15776">MAPTRDFRYYAAFFEQRDSAMTTTLFKDFQFEAAHHLPHVPAGHKCGRLHGHSFTVRLEITGEVDPHTGWVMDFADLKAAFAPTLDRLDHYNLNDIPGLENPTSEVLAEWIWNEMKPKLPLLSAVRVKETCTAGCVYKG</sequence>
<feature type="active site" description="Charge relay system" evidence="10">
    <location>
        <position position="90"/>
    </location>
</feature>
<evidence type="ECO:0000313" key="12">
    <source>
        <dbReference type="EMBL" id="KFC85397.1"/>
    </source>
</evidence>
<evidence type="ECO:0000256" key="5">
    <source>
        <dbReference type="ARBA" id="ARBA00022785"/>
    </source>
</evidence>
<reference evidence="12 13" key="1">
    <citation type="submission" date="2014-05" db="EMBL/GenBank/DDBJ databases">
        <title>ATOL: Assembling a taxonomically balanced genome-scale reconstruction of the evolutionary history of the Enterobacteriaceae.</title>
        <authorList>
            <person name="Plunkett G.III."/>
            <person name="Neeno-Eckwall E.C."/>
            <person name="Glasner J.D."/>
            <person name="Perna N.T."/>
        </authorList>
    </citation>
    <scope>NUCLEOTIDE SEQUENCE [LARGE SCALE GENOMIC DNA]</scope>
    <source>
        <strain evidence="12 13">ATCC 33852</strain>
    </source>
</reference>
<dbReference type="FunFam" id="3.30.479.10:FF:000001">
    <property type="entry name" value="6-carboxy-5,6,7,8-tetrahydropterin synthase"/>
    <property type="match status" value="1"/>
</dbReference>
<organism evidence="12 13">
    <name type="scientific">Ewingella americana (strain ATCC 33852 / DSM 4580 / CCUG 14506 / JCM 5911 / LMG 7869 / NCTC 12157 / CDC 1468-78)</name>
    <dbReference type="NCBI Taxonomy" id="910964"/>
    <lineage>
        <taxon>Bacteria</taxon>
        <taxon>Pseudomonadati</taxon>
        <taxon>Pseudomonadota</taxon>
        <taxon>Gammaproteobacteria</taxon>
        <taxon>Enterobacterales</taxon>
        <taxon>Yersiniaceae</taxon>
        <taxon>Ewingella</taxon>
    </lineage>
</organism>
<dbReference type="InterPro" id="IPR007115">
    <property type="entry name" value="6-PTP_synth/QueD"/>
</dbReference>
<evidence type="ECO:0000256" key="10">
    <source>
        <dbReference type="PIRSR" id="PIRSR006113-1"/>
    </source>
</evidence>
<dbReference type="EMBL" id="JMPJ01000018">
    <property type="protein sequence ID" value="KFC85397.1"/>
    <property type="molecule type" value="Genomic_DNA"/>
</dbReference>
<dbReference type="Gene3D" id="3.30.479.10">
    <property type="entry name" value="6-pyruvoyl tetrahydropterin synthase/QueD"/>
    <property type="match status" value="1"/>
</dbReference>
<dbReference type="NCBIfam" id="TIGR03367">
    <property type="entry name" value="queuosine_QueD"/>
    <property type="match status" value="1"/>
</dbReference>
<evidence type="ECO:0000313" key="13">
    <source>
        <dbReference type="Proteomes" id="UP000028640"/>
    </source>
</evidence>
<evidence type="ECO:0000256" key="3">
    <source>
        <dbReference type="ARBA" id="ARBA00018141"/>
    </source>
</evidence>
<evidence type="ECO:0000256" key="1">
    <source>
        <dbReference type="ARBA" id="ARBA00005061"/>
    </source>
</evidence>
<comment type="similarity">
    <text evidence="2 9">Belongs to the PTPS family. QueD subfamily.</text>
</comment>
<dbReference type="Proteomes" id="UP000028640">
    <property type="component" value="Unassembled WGS sequence"/>
</dbReference>
<keyword evidence="6 9" id="KW-0862">Zinc</keyword>
<feature type="active site" description="Charge relay system" evidence="10">
    <location>
        <position position="129"/>
    </location>
</feature>
<comment type="pathway">
    <text evidence="1 9">Purine metabolism; 7-cyano-7-deazaguanine biosynthesis.</text>
</comment>
<dbReference type="EC" id="4.-.-.-" evidence="9"/>
<dbReference type="PANTHER" id="PTHR12589:SF7">
    <property type="entry name" value="6-PYRUVOYL TETRAHYDROBIOPTERIN SYNTHASE"/>
    <property type="match status" value="1"/>
</dbReference>
<evidence type="ECO:0000256" key="8">
    <source>
        <dbReference type="ARBA" id="ARBA00048807"/>
    </source>
</evidence>
<evidence type="ECO:0000256" key="7">
    <source>
        <dbReference type="ARBA" id="ARBA00023239"/>
    </source>
</evidence>
<dbReference type="AlphaFoldDB" id="A0A085GNV2"/>
<dbReference type="InterPro" id="IPR038418">
    <property type="entry name" value="6-PTP_synth/QueD_sf"/>
</dbReference>
<evidence type="ECO:0000256" key="4">
    <source>
        <dbReference type="ARBA" id="ARBA00022723"/>
    </source>
</evidence>
<dbReference type="PANTHER" id="PTHR12589">
    <property type="entry name" value="PYRUVOYL TETRAHYDROBIOPTERIN SYNTHASE"/>
    <property type="match status" value="1"/>
</dbReference>
<feature type="binding site" evidence="11">
    <location>
        <position position="35"/>
    </location>
    <ligand>
        <name>Zn(2+)</name>
        <dbReference type="ChEBI" id="CHEBI:29105"/>
    </ligand>
</feature>
<feature type="active site" description="Proton acceptor" evidence="10">
    <location>
        <position position="46"/>
    </location>
</feature>
<keyword evidence="5 9" id="KW-0671">Queuosine biosynthesis</keyword>
<dbReference type="UniPathway" id="UPA00391"/>
<gene>
    <name evidence="12" type="primary">queD</name>
    <name evidence="12" type="ORF">GEAM_0362</name>
</gene>
<dbReference type="GO" id="GO:0070497">
    <property type="term" value="F:6-carboxytetrahydropterin synthase activity"/>
    <property type="evidence" value="ECO:0007669"/>
    <property type="project" value="UniProtKB-EC"/>
</dbReference>
<comment type="cofactor">
    <cofactor evidence="9 11">
        <name>Zn(2+)</name>
        <dbReference type="ChEBI" id="CHEBI:29105"/>
    </cofactor>
    <text evidence="9 11">Binds 1 zinc ion per subunit.</text>
</comment>
<dbReference type="GO" id="GO:0008616">
    <property type="term" value="P:tRNA queuosine(34) biosynthetic process"/>
    <property type="evidence" value="ECO:0007669"/>
    <property type="project" value="UniProtKB-KW"/>
</dbReference>
<protein>
    <recommendedName>
        <fullName evidence="3 9">6-carboxy-5,6,7,8-tetrahydropterin synthase</fullName>
        <ecNumber evidence="9">4.-.-.-</ecNumber>
    </recommendedName>
</protein>
<dbReference type="eggNOG" id="COG0720">
    <property type="taxonomic scope" value="Bacteria"/>
</dbReference>